<evidence type="ECO:0000313" key="1">
    <source>
        <dbReference type="EMBL" id="EKN12070.1"/>
    </source>
</evidence>
<dbReference type="HOGENOM" id="CLU_3203080_0_0_10"/>
<organism evidence="1 2">
    <name type="scientific">Parabacteroides merdae CL03T12C32</name>
    <dbReference type="NCBI Taxonomy" id="999420"/>
    <lineage>
        <taxon>Bacteria</taxon>
        <taxon>Pseudomonadati</taxon>
        <taxon>Bacteroidota</taxon>
        <taxon>Bacteroidia</taxon>
        <taxon>Bacteroidales</taxon>
        <taxon>Tannerellaceae</taxon>
        <taxon>Parabacteroides</taxon>
    </lineage>
</organism>
<dbReference type="EMBL" id="AGZQ01000011">
    <property type="protein sequence ID" value="EKN12070.1"/>
    <property type="molecule type" value="Genomic_DNA"/>
</dbReference>
<reference evidence="1 2" key="1">
    <citation type="submission" date="2012-02" db="EMBL/GenBank/DDBJ databases">
        <title>The Genome Sequence of Parabacteroides merdae CL03T12C32.</title>
        <authorList>
            <consortium name="The Broad Institute Genome Sequencing Platform"/>
            <person name="Earl A."/>
            <person name="Ward D."/>
            <person name="Feldgarden M."/>
            <person name="Gevers D."/>
            <person name="Zitomersky N.L."/>
            <person name="Coyne M.J."/>
            <person name="Comstock L.E."/>
            <person name="Young S.K."/>
            <person name="Zeng Q."/>
            <person name="Gargeya S."/>
            <person name="Fitzgerald M."/>
            <person name="Haas B."/>
            <person name="Abouelleil A."/>
            <person name="Alvarado L."/>
            <person name="Arachchi H.M."/>
            <person name="Berlin A."/>
            <person name="Chapman S.B."/>
            <person name="Gearin G."/>
            <person name="Goldberg J."/>
            <person name="Griggs A."/>
            <person name="Gujja S."/>
            <person name="Hansen M."/>
            <person name="Heiman D."/>
            <person name="Howarth C."/>
            <person name="Larimer J."/>
            <person name="Lui A."/>
            <person name="MacDonald P.J.P."/>
            <person name="McCowen C."/>
            <person name="Montmayeur A."/>
            <person name="Murphy C."/>
            <person name="Neiman D."/>
            <person name="Pearson M."/>
            <person name="Priest M."/>
            <person name="Roberts A."/>
            <person name="Saif S."/>
            <person name="Shea T."/>
            <person name="Sisk P."/>
            <person name="Stolte C."/>
            <person name="Sykes S."/>
            <person name="Wortman J."/>
            <person name="Nusbaum C."/>
            <person name="Birren B."/>
        </authorList>
    </citation>
    <scope>NUCLEOTIDE SEQUENCE [LARGE SCALE GENOMIC DNA]</scope>
    <source>
        <strain evidence="1 2">CL03T12C32</strain>
    </source>
</reference>
<comment type="caution">
    <text evidence="1">The sequence shown here is derived from an EMBL/GenBank/DDBJ whole genome shotgun (WGS) entry which is preliminary data.</text>
</comment>
<protein>
    <submittedName>
        <fullName evidence="1">Uncharacterized protein</fullName>
    </submittedName>
</protein>
<name>K5ZLA1_9BACT</name>
<gene>
    <name evidence="1" type="ORF">HMPREF1060_02185</name>
</gene>
<dbReference type="AlphaFoldDB" id="K5ZLA1"/>
<dbReference type="Proteomes" id="UP000006271">
    <property type="component" value="Unassembled WGS sequence"/>
</dbReference>
<evidence type="ECO:0000313" key="2">
    <source>
        <dbReference type="Proteomes" id="UP000006271"/>
    </source>
</evidence>
<sequence>MNILQERICFVFMMKSSLSYRIDRLNLIGLFAIRYNDYYKYDTLF</sequence>
<accession>K5ZLA1</accession>
<proteinExistence type="predicted"/>